<sequence length="148" mass="15152">MLEDSHGGSRGQAVWPPVTLLVLAICGLAITADGYDVVIYGAVIPSLLHEGGWGLTPAGAGLIGSVALIGMLIGATTVGTLTDVLGRRRMLIACLTWFSVMTGLCATATSPELFGLFRFLAGLGLGGVLPTASALSGEYSHPKTRNLV</sequence>
<gene>
    <name evidence="7" type="ORF">PV383_48170</name>
</gene>
<dbReference type="InterPro" id="IPR011701">
    <property type="entry name" value="MFS"/>
</dbReference>
<keyword evidence="2 5" id="KW-0812">Transmembrane</keyword>
<dbReference type="PANTHER" id="PTHR23508">
    <property type="entry name" value="CARBOXYLIC ACID TRANSPORTER PROTEIN HOMOLOG"/>
    <property type="match status" value="1"/>
</dbReference>
<feature type="transmembrane region" description="Helical" evidence="5">
    <location>
        <begin position="90"/>
        <end position="109"/>
    </location>
</feature>
<dbReference type="SUPFAM" id="SSF103473">
    <property type="entry name" value="MFS general substrate transporter"/>
    <property type="match status" value="1"/>
</dbReference>
<comment type="subcellular location">
    <subcellularLocation>
        <location evidence="1">Cell membrane</location>
        <topology evidence="1">Multi-pass membrane protein</topology>
    </subcellularLocation>
</comment>
<dbReference type="PROSITE" id="PS00217">
    <property type="entry name" value="SUGAR_TRANSPORT_2"/>
    <property type="match status" value="1"/>
</dbReference>
<evidence type="ECO:0000256" key="3">
    <source>
        <dbReference type="ARBA" id="ARBA00022989"/>
    </source>
</evidence>
<dbReference type="RefSeq" id="WP_319703616.1">
    <property type="nucleotide sequence ID" value="NZ_JARAWJ010000151.1"/>
</dbReference>
<name>A0ABU4N681_9ACTN</name>
<keyword evidence="8" id="KW-1185">Reference proteome</keyword>
<dbReference type="PANTHER" id="PTHR23508:SF10">
    <property type="entry name" value="CARBOXYLIC ACID TRANSPORTER PROTEIN HOMOLOG"/>
    <property type="match status" value="1"/>
</dbReference>
<evidence type="ECO:0000256" key="5">
    <source>
        <dbReference type="SAM" id="Phobius"/>
    </source>
</evidence>
<evidence type="ECO:0000256" key="2">
    <source>
        <dbReference type="ARBA" id="ARBA00022692"/>
    </source>
</evidence>
<dbReference type="InterPro" id="IPR005829">
    <property type="entry name" value="Sugar_transporter_CS"/>
</dbReference>
<protein>
    <submittedName>
        <fullName evidence="7">MFS transporter</fullName>
    </submittedName>
</protein>
<reference evidence="7 8" key="1">
    <citation type="journal article" date="2023" name="Microb. Genom.">
        <title>Mesoterricola silvestris gen. nov., sp. nov., Mesoterricola sediminis sp. nov., Geothrix oryzae sp. nov., Geothrix edaphica sp. nov., Geothrix rubra sp. nov., and Geothrix limicola sp. nov., six novel members of Acidobacteriota isolated from soils.</title>
        <authorList>
            <person name="Weisberg A.J."/>
            <person name="Pearce E."/>
            <person name="Kramer C.G."/>
            <person name="Chang J.H."/>
            <person name="Clarke C.R."/>
        </authorList>
    </citation>
    <scope>NUCLEOTIDE SEQUENCE [LARGE SCALE GENOMIC DNA]</scope>
    <source>
        <strain evidence="7 8">NE20-4-1</strain>
    </source>
</reference>
<feature type="transmembrane region" description="Helical" evidence="5">
    <location>
        <begin position="52"/>
        <end position="78"/>
    </location>
</feature>
<dbReference type="Gene3D" id="1.20.1250.20">
    <property type="entry name" value="MFS general substrate transporter like domains"/>
    <property type="match status" value="1"/>
</dbReference>
<evidence type="ECO:0000259" key="6">
    <source>
        <dbReference type="PROSITE" id="PS50850"/>
    </source>
</evidence>
<keyword evidence="3 5" id="KW-1133">Transmembrane helix</keyword>
<feature type="transmembrane region" description="Helical" evidence="5">
    <location>
        <begin position="115"/>
        <end position="135"/>
    </location>
</feature>
<accession>A0ABU4N681</accession>
<comment type="caution">
    <text evidence="7">The sequence shown here is derived from an EMBL/GenBank/DDBJ whole genome shotgun (WGS) entry which is preliminary data.</text>
</comment>
<evidence type="ECO:0000256" key="1">
    <source>
        <dbReference type="ARBA" id="ARBA00004651"/>
    </source>
</evidence>
<dbReference type="InterPro" id="IPR020846">
    <property type="entry name" value="MFS_dom"/>
</dbReference>
<evidence type="ECO:0000313" key="8">
    <source>
        <dbReference type="Proteomes" id="UP001282474"/>
    </source>
</evidence>
<feature type="non-terminal residue" evidence="7">
    <location>
        <position position="148"/>
    </location>
</feature>
<keyword evidence="4 5" id="KW-0472">Membrane</keyword>
<feature type="domain" description="Major facilitator superfamily (MFS) profile" evidence="6">
    <location>
        <begin position="22"/>
        <end position="148"/>
    </location>
</feature>
<dbReference type="Proteomes" id="UP001282474">
    <property type="component" value="Unassembled WGS sequence"/>
</dbReference>
<proteinExistence type="predicted"/>
<feature type="transmembrane region" description="Helical" evidence="5">
    <location>
        <begin position="12"/>
        <end position="32"/>
    </location>
</feature>
<dbReference type="EMBL" id="JARAWJ010000151">
    <property type="protein sequence ID" value="MDX3044872.1"/>
    <property type="molecule type" value="Genomic_DNA"/>
</dbReference>
<evidence type="ECO:0000256" key="4">
    <source>
        <dbReference type="ARBA" id="ARBA00023136"/>
    </source>
</evidence>
<evidence type="ECO:0000313" key="7">
    <source>
        <dbReference type="EMBL" id="MDX3044872.1"/>
    </source>
</evidence>
<dbReference type="PROSITE" id="PS50850">
    <property type="entry name" value="MFS"/>
    <property type="match status" value="1"/>
</dbReference>
<dbReference type="InterPro" id="IPR036259">
    <property type="entry name" value="MFS_trans_sf"/>
</dbReference>
<organism evidence="7 8">
    <name type="scientific">Streptomyces caniscabiei</name>
    <dbReference type="NCBI Taxonomy" id="2746961"/>
    <lineage>
        <taxon>Bacteria</taxon>
        <taxon>Bacillati</taxon>
        <taxon>Actinomycetota</taxon>
        <taxon>Actinomycetes</taxon>
        <taxon>Kitasatosporales</taxon>
        <taxon>Streptomycetaceae</taxon>
        <taxon>Streptomyces</taxon>
    </lineage>
</organism>
<dbReference type="Pfam" id="PF07690">
    <property type="entry name" value="MFS_1"/>
    <property type="match status" value="1"/>
</dbReference>